<organism evidence="2">
    <name type="scientific">viral metagenome</name>
    <dbReference type="NCBI Taxonomy" id="1070528"/>
    <lineage>
        <taxon>unclassified sequences</taxon>
        <taxon>metagenomes</taxon>
        <taxon>organismal metagenomes</taxon>
    </lineage>
</organism>
<dbReference type="SUPFAM" id="SSF53474">
    <property type="entry name" value="alpha/beta-Hydrolases"/>
    <property type="match status" value="1"/>
</dbReference>
<sequence>MIQKLKEIGIEKSLIAINLGPTGNTSVIKDTETLHNLLEQIGRDKIILVGLSKGGLTVSNYVAKYGTKNISAVITISSPLGGTMLPDYFMPADHIARVELGYKSNFTQELKKNLPFYHIVPTWDHIIVPTDSASIDGPNHKSKIYVGLNGHLSIQDAPEVIQYVGDWIRKN</sequence>
<dbReference type="InterPro" id="IPR000073">
    <property type="entry name" value="AB_hydrolase_1"/>
</dbReference>
<dbReference type="Pfam" id="PF00561">
    <property type="entry name" value="Abhydrolase_1"/>
    <property type="match status" value="1"/>
</dbReference>
<dbReference type="EMBL" id="MN739354">
    <property type="protein sequence ID" value="QHT00328.1"/>
    <property type="molecule type" value="Genomic_DNA"/>
</dbReference>
<feature type="domain" description="AB hydrolase-1" evidence="1">
    <location>
        <begin position="34"/>
        <end position="125"/>
    </location>
</feature>
<protein>
    <recommendedName>
        <fullName evidence="1">AB hydrolase-1 domain-containing protein</fullName>
    </recommendedName>
</protein>
<dbReference type="AlphaFoldDB" id="A0A6C0C6Z9"/>
<evidence type="ECO:0000259" key="1">
    <source>
        <dbReference type="Pfam" id="PF00561"/>
    </source>
</evidence>
<reference evidence="2" key="1">
    <citation type="journal article" date="2020" name="Nature">
        <title>Giant virus diversity and host interactions through global metagenomics.</title>
        <authorList>
            <person name="Schulz F."/>
            <person name="Roux S."/>
            <person name="Paez-Espino D."/>
            <person name="Jungbluth S."/>
            <person name="Walsh D.A."/>
            <person name="Denef V.J."/>
            <person name="McMahon K.D."/>
            <person name="Konstantinidis K.T."/>
            <person name="Eloe-Fadrosh E.A."/>
            <person name="Kyrpides N.C."/>
            <person name="Woyke T."/>
        </authorList>
    </citation>
    <scope>NUCLEOTIDE SEQUENCE</scope>
    <source>
        <strain evidence="2">GVMAG-M-3300020192-26</strain>
    </source>
</reference>
<evidence type="ECO:0000313" key="2">
    <source>
        <dbReference type="EMBL" id="QHT00328.1"/>
    </source>
</evidence>
<name>A0A6C0C6Z9_9ZZZZ</name>
<dbReference type="InterPro" id="IPR029058">
    <property type="entry name" value="AB_hydrolase_fold"/>
</dbReference>
<accession>A0A6C0C6Z9</accession>
<dbReference type="Gene3D" id="3.40.50.1820">
    <property type="entry name" value="alpha/beta hydrolase"/>
    <property type="match status" value="1"/>
</dbReference>
<proteinExistence type="predicted"/>